<evidence type="ECO:0000256" key="2">
    <source>
        <dbReference type="SAM" id="Phobius"/>
    </source>
</evidence>
<dbReference type="Pfam" id="PF11374">
    <property type="entry name" value="DUF3176"/>
    <property type="match status" value="1"/>
</dbReference>
<organism evidence="3 4">
    <name type="scientific">Diaporthe helianthi</name>
    <dbReference type="NCBI Taxonomy" id="158607"/>
    <lineage>
        <taxon>Eukaryota</taxon>
        <taxon>Fungi</taxon>
        <taxon>Dikarya</taxon>
        <taxon>Ascomycota</taxon>
        <taxon>Pezizomycotina</taxon>
        <taxon>Sordariomycetes</taxon>
        <taxon>Sordariomycetidae</taxon>
        <taxon>Diaporthales</taxon>
        <taxon>Diaporthaceae</taxon>
        <taxon>Diaporthe</taxon>
    </lineage>
</organism>
<sequence length="667" mass="72924">MDPPQQYPQPYQAQSRHARFPSDGSRSDQSDETVFSGLTAYDPAAIYLNTDYHASKSNNVVENTASVDETPAPGLHPRNVIFTPDDVSKESKSGTRYSRLSSSSKLRSIRVPKKTGSWFWEVVATLFAIGAVASIVALLARYEGKPLPSWPYAITLNALIAVLTTVANAAMAVPLSSGLGQLKWERMKNGYARLADMEVLDEASRGAWGAINMLLRFRGGLYGSLGAVAVIVALLLSPFAQQVVVYRTLPQEYEAGATNYRAMNFTVALPGVDSTVPFVPVLPIKSAVYNGLFAENNKPWTSLPVNCETGNCTWEPFDTLAVCNSCTDMTPFLQRDCENGGDDCGWKLMSGPVLNSSDVFSMTSQFLSTEGGASWSTIMKLTFMGTESNTAEAGNTQPWARQCVLSACVQTIKSQIMNGNLVENVTHTVENKTTVSKNAMSELAPIVVTADSSAYNTTSPAAEYLFSAEAMLGMRTWFAQLFANGSATRTDSAINKTLKSPDNAPIAVNLTVGISSGATFFDTDIVQAFYWNYYQYPSGLDMLMDDLSVSLTVAFRSLWGSEAVNGTALRYESFVFVRWGFITPLVLSVTLTTAFLAQAMYHSWRCDAKLWKSSLLAVLFHGLEPDVRERFADAGEFELQRRIARDVKVRLDEEAAAGGMLRAQRIY</sequence>
<dbReference type="AlphaFoldDB" id="A0A2P5HRK3"/>
<dbReference type="InParanoid" id="A0A2P5HRK3"/>
<dbReference type="Proteomes" id="UP000094444">
    <property type="component" value="Unassembled WGS sequence"/>
</dbReference>
<reference evidence="3" key="1">
    <citation type="submission" date="2017-09" db="EMBL/GenBank/DDBJ databases">
        <title>Polyketide synthases of a Diaporthe helianthi virulent isolate.</title>
        <authorList>
            <person name="Baroncelli R."/>
        </authorList>
    </citation>
    <scope>NUCLEOTIDE SEQUENCE [LARGE SCALE GENOMIC DNA]</scope>
    <source>
        <strain evidence="3">7/96</strain>
    </source>
</reference>
<keyword evidence="2" id="KW-0812">Transmembrane</keyword>
<protein>
    <submittedName>
        <fullName evidence="3">Uncharacterized protein</fullName>
    </submittedName>
</protein>
<keyword evidence="4" id="KW-1185">Reference proteome</keyword>
<proteinExistence type="predicted"/>
<feature type="transmembrane region" description="Helical" evidence="2">
    <location>
        <begin position="221"/>
        <end position="240"/>
    </location>
</feature>
<feature type="transmembrane region" description="Helical" evidence="2">
    <location>
        <begin position="118"/>
        <end position="140"/>
    </location>
</feature>
<feature type="transmembrane region" description="Helical" evidence="2">
    <location>
        <begin position="152"/>
        <end position="179"/>
    </location>
</feature>
<feature type="region of interest" description="Disordered" evidence="1">
    <location>
        <begin position="67"/>
        <end position="96"/>
    </location>
</feature>
<dbReference type="InterPro" id="IPR021514">
    <property type="entry name" value="DUF3176"/>
</dbReference>
<comment type="caution">
    <text evidence="3">The sequence shown here is derived from an EMBL/GenBank/DDBJ whole genome shotgun (WGS) entry which is preliminary data.</text>
</comment>
<evidence type="ECO:0000313" key="4">
    <source>
        <dbReference type="Proteomes" id="UP000094444"/>
    </source>
</evidence>
<dbReference type="EMBL" id="MAVT02000910">
    <property type="protein sequence ID" value="POS72857.1"/>
    <property type="molecule type" value="Genomic_DNA"/>
</dbReference>
<dbReference type="PANTHER" id="PTHR35394">
    <property type="entry name" value="DUF3176 DOMAIN-CONTAINING PROTEIN"/>
    <property type="match status" value="1"/>
</dbReference>
<dbReference type="STRING" id="158607.A0A2P5HRK3"/>
<evidence type="ECO:0000256" key="1">
    <source>
        <dbReference type="SAM" id="MobiDB-lite"/>
    </source>
</evidence>
<dbReference type="OrthoDB" id="5376804at2759"/>
<gene>
    <name evidence="3" type="ORF">DHEL01_v208754</name>
</gene>
<keyword evidence="2" id="KW-1133">Transmembrane helix</keyword>
<dbReference type="PANTHER" id="PTHR35394:SF6">
    <property type="entry name" value="DUF3176 DOMAIN-CONTAINING PROTEIN"/>
    <property type="match status" value="1"/>
</dbReference>
<feature type="transmembrane region" description="Helical" evidence="2">
    <location>
        <begin position="579"/>
        <end position="601"/>
    </location>
</feature>
<name>A0A2P5HRK3_DIAHE</name>
<feature type="region of interest" description="Disordered" evidence="1">
    <location>
        <begin position="1"/>
        <end position="32"/>
    </location>
</feature>
<keyword evidence="2" id="KW-0472">Membrane</keyword>
<accession>A0A2P5HRK3</accession>
<evidence type="ECO:0000313" key="3">
    <source>
        <dbReference type="EMBL" id="POS72857.1"/>
    </source>
</evidence>